<dbReference type="EC" id="5.4.2.11" evidence="6 9"/>
<dbReference type="SMART" id="SM00855">
    <property type="entry name" value="PGAM"/>
    <property type="match status" value="1"/>
</dbReference>
<comment type="similarity">
    <text evidence="2 6">Belongs to the phosphoglycerate mutase family. BPG-dependent PGAM subfamily.</text>
</comment>
<dbReference type="FunFam" id="3.40.50.1240:FF:000003">
    <property type="entry name" value="2,3-bisphosphoglycerate-dependent phosphoglycerate mutase"/>
    <property type="match status" value="1"/>
</dbReference>
<feature type="binding site" evidence="6 8">
    <location>
        <begin position="8"/>
        <end position="15"/>
    </location>
    <ligand>
        <name>substrate</name>
    </ligand>
</feature>
<protein>
    <recommendedName>
        <fullName evidence="6 9">2,3-bisphosphoglycerate-dependent phosphoglycerate mutase</fullName>
        <shortName evidence="6">BPG-dependent PGAM</shortName>
        <shortName evidence="6">PGAM</shortName>
        <shortName evidence="6">Phosphoglyceromutase</shortName>
        <shortName evidence="6">dPGM</shortName>
        <ecNumber evidence="6 9">5.4.2.11</ecNumber>
    </recommendedName>
</protein>
<keyword evidence="5 6" id="KW-0413">Isomerase</keyword>
<dbReference type="PIRSF" id="PIRSF000709">
    <property type="entry name" value="6PFK_2-Ptase"/>
    <property type="match status" value="1"/>
</dbReference>
<feature type="binding site" evidence="6 8">
    <location>
        <position position="98"/>
    </location>
    <ligand>
        <name>substrate</name>
    </ligand>
</feature>
<sequence>MYKIVLIRHGESEWNKKGLFTGWTDVDLTALGVKQAKEAGELLKNKKFVFDLCFTSFHKRAIKTLNIILEEMDFMWIPVFKNWRLNERHYGNLQGLNKKKMAKKFGEEQVLIWRRSYDVRPPDIKKGNPYNQINDIRYRDFNSPVLAESLKDVVERTIPFWKQNIVPALKSGKKILISASGNSLRSIVKYLDNLTNEEVVKLNLPYAVPIVYELDKNFKKIKSYYLGDPKKIEALVNNIKNQGKIKK</sequence>
<feature type="binding site" evidence="6 8">
    <location>
        <position position="60"/>
    </location>
    <ligand>
        <name>substrate</name>
    </ligand>
</feature>
<dbReference type="EMBL" id="PHAI01000003">
    <property type="protein sequence ID" value="PKM91141.1"/>
    <property type="molecule type" value="Genomic_DNA"/>
</dbReference>
<dbReference type="UniPathway" id="UPA00109">
    <property type="reaction ID" value="UER00186"/>
</dbReference>
<evidence type="ECO:0000256" key="6">
    <source>
        <dbReference type="HAMAP-Rule" id="MF_01039"/>
    </source>
</evidence>
<dbReference type="GO" id="GO:0006094">
    <property type="term" value="P:gluconeogenesis"/>
    <property type="evidence" value="ECO:0007669"/>
    <property type="project" value="UniProtKB-UniRule"/>
</dbReference>
<dbReference type="InterPro" id="IPR029033">
    <property type="entry name" value="His_PPase_superfam"/>
</dbReference>
<comment type="catalytic activity">
    <reaction evidence="1 6 9">
        <text>(2R)-2-phosphoglycerate = (2R)-3-phosphoglycerate</text>
        <dbReference type="Rhea" id="RHEA:15901"/>
        <dbReference type="ChEBI" id="CHEBI:58272"/>
        <dbReference type="ChEBI" id="CHEBI:58289"/>
        <dbReference type="EC" id="5.4.2.11"/>
    </reaction>
</comment>
<feature type="active site" description="Proton donor/acceptor" evidence="6 7">
    <location>
        <position position="87"/>
    </location>
</feature>
<evidence type="ECO:0000256" key="7">
    <source>
        <dbReference type="PIRSR" id="PIRSR613078-1"/>
    </source>
</evidence>
<comment type="caution">
    <text evidence="10">The sequence shown here is derived from an EMBL/GenBank/DDBJ whole genome shotgun (WGS) entry which is preliminary data.</text>
</comment>
<feature type="binding site" evidence="6 8">
    <location>
        <begin position="181"/>
        <end position="182"/>
    </location>
    <ligand>
        <name>substrate</name>
    </ligand>
</feature>
<dbReference type="GO" id="GO:0004619">
    <property type="term" value="F:phosphoglycerate mutase activity"/>
    <property type="evidence" value="ECO:0007669"/>
    <property type="project" value="UniProtKB-UniRule"/>
</dbReference>
<feature type="binding site" evidence="6 8">
    <location>
        <begin position="114"/>
        <end position="115"/>
    </location>
    <ligand>
        <name>substrate</name>
    </ligand>
</feature>
<feature type="binding site" evidence="6 8">
    <location>
        <begin position="87"/>
        <end position="90"/>
    </location>
    <ligand>
        <name>substrate</name>
    </ligand>
</feature>
<dbReference type="InterPro" id="IPR013078">
    <property type="entry name" value="His_Pase_superF_clade-1"/>
</dbReference>
<evidence type="ECO:0000256" key="3">
    <source>
        <dbReference type="ARBA" id="ARBA00022432"/>
    </source>
</evidence>
<evidence type="ECO:0000256" key="1">
    <source>
        <dbReference type="ARBA" id="ARBA00000380"/>
    </source>
</evidence>
<dbReference type="AlphaFoldDB" id="A0A2N2E8V0"/>
<organism evidence="10 11">
    <name type="scientific">Candidatus Falkowbacteria bacterium HGW-Falkowbacteria-1</name>
    <dbReference type="NCBI Taxonomy" id="2013768"/>
    <lineage>
        <taxon>Bacteria</taxon>
        <taxon>Candidatus Falkowiibacteriota</taxon>
    </lineage>
</organism>
<gene>
    <name evidence="6" type="primary">gpmA</name>
    <name evidence="10" type="ORF">CVU82_03750</name>
</gene>
<dbReference type="Gene3D" id="3.40.50.1240">
    <property type="entry name" value="Phosphoglycerate mutase-like"/>
    <property type="match status" value="1"/>
</dbReference>
<evidence type="ECO:0000256" key="4">
    <source>
        <dbReference type="ARBA" id="ARBA00023152"/>
    </source>
</evidence>
<dbReference type="CDD" id="cd07067">
    <property type="entry name" value="HP_PGM_like"/>
    <property type="match status" value="1"/>
</dbReference>
<evidence type="ECO:0000256" key="5">
    <source>
        <dbReference type="ARBA" id="ARBA00023235"/>
    </source>
</evidence>
<evidence type="ECO:0000313" key="10">
    <source>
        <dbReference type="EMBL" id="PKM91141.1"/>
    </source>
</evidence>
<dbReference type="PANTHER" id="PTHR11931">
    <property type="entry name" value="PHOSPHOGLYCERATE MUTASE"/>
    <property type="match status" value="1"/>
</dbReference>
<dbReference type="InterPro" id="IPR005952">
    <property type="entry name" value="Phosphogly_mut1"/>
</dbReference>
<keyword evidence="4 6" id="KW-0324">Glycolysis</keyword>
<comment type="function">
    <text evidence="6 9">Catalyzes the interconversion of 2-phosphoglycerate and 3-phosphoglycerate.</text>
</comment>
<evidence type="ECO:0000256" key="9">
    <source>
        <dbReference type="RuleBase" id="RU004512"/>
    </source>
</evidence>
<keyword evidence="3 6" id="KW-0312">Gluconeogenesis</keyword>
<comment type="caution">
    <text evidence="6">Lacks conserved residue(s) required for the propagation of feature annotation.</text>
</comment>
<dbReference type="NCBIfam" id="NF010713">
    <property type="entry name" value="PRK14115.1"/>
    <property type="match status" value="1"/>
</dbReference>
<dbReference type="GO" id="GO:0006096">
    <property type="term" value="P:glycolytic process"/>
    <property type="evidence" value="ECO:0007669"/>
    <property type="project" value="UniProtKB-UniRule"/>
</dbReference>
<dbReference type="PROSITE" id="PS00175">
    <property type="entry name" value="PG_MUTASE"/>
    <property type="match status" value="1"/>
</dbReference>
<dbReference type="InterPro" id="IPR001345">
    <property type="entry name" value="PG/BPGM_mutase_AS"/>
</dbReference>
<dbReference type="Pfam" id="PF00300">
    <property type="entry name" value="His_Phos_1"/>
    <property type="match status" value="1"/>
</dbReference>
<dbReference type="HAMAP" id="MF_01039">
    <property type="entry name" value="PGAM_GpmA"/>
    <property type="match status" value="1"/>
</dbReference>
<name>A0A2N2E8V0_9BACT</name>
<proteinExistence type="inferred from homology"/>
<evidence type="ECO:0000313" key="11">
    <source>
        <dbReference type="Proteomes" id="UP000233517"/>
    </source>
</evidence>
<evidence type="ECO:0000256" key="8">
    <source>
        <dbReference type="PIRSR" id="PIRSR613078-2"/>
    </source>
</evidence>
<reference evidence="10 11" key="1">
    <citation type="journal article" date="2017" name="ISME J.">
        <title>Potential for microbial H2 and metal transformations associated with novel bacteria and archaea in deep terrestrial subsurface sediments.</title>
        <authorList>
            <person name="Hernsdorf A.W."/>
            <person name="Amano Y."/>
            <person name="Miyakawa K."/>
            <person name="Ise K."/>
            <person name="Suzuki Y."/>
            <person name="Anantharaman K."/>
            <person name="Probst A."/>
            <person name="Burstein D."/>
            <person name="Thomas B.C."/>
            <person name="Banfield J.F."/>
        </authorList>
    </citation>
    <scope>NUCLEOTIDE SEQUENCE [LARGE SCALE GENOMIC DNA]</scope>
    <source>
        <strain evidence="10">HGW-Falkowbacteria-1</strain>
    </source>
</reference>
<evidence type="ECO:0000256" key="2">
    <source>
        <dbReference type="ARBA" id="ARBA00006717"/>
    </source>
</evidence>
<accession>A0A2N2E8V0</accession>
<dbReference type="Proteomes" id="UP000233517">
    <property type="component" value="Unassembled WGS sequence"/>
</dbReference>
<feature type="binding site" evidence="6 8">
    <location>
        <begin position="21"/>
        <end position="22"/>
    </location>
    <ligand>
        <name>substrate</name>
    </ligand>
</feature>
<dbReference type="SUPFAM" id="SSF53254">
    <property type="entry name" value="Phosphoglycerate mutase-like"/>
    <property type="match status" value="1"/>
</dbReference>
<comment type="pathway">
    <text evidence="6 9">Carbohydrate degradation; glycolysis; pyruvate from D-glyceraldehyde 3-phosphate: step 3/5.</text>
</comment>
<feature type="active site" description="Tele-phosphohistidine intermediate" evidence="6 7">
    <location>
        <position position="9"/>
    </location>
</feature>
<dbReference type="NCBIfam" id="TIGR01258">
    <property type="entry name" value="pgm_1"/>
    <property type="match status" value="1"/>
</dbReference>